<keyword evidence="11 13" id="KW-0472">Membrane</keyword>
<evidence type="ECO:0000256" key="8">
    <source>
        <dbReference type="ARBA" id="ARBA00022989"/>
    </source>
</evidence>
<comment type="caution">
    <text evidence="14">The sequence shown here is derived from an EMBL/GenBank/DDBJ whole genome shotgun (WGS) entry which is preliminary data.</text>
</comment>
<dbReference type="InterPro" id="IPR019049">
    <property type="entry name" value="Nucleoporin_prot_Ndc1/Nup"/>
</dbReference>
<evidence type="ECO:0000256" key="2">
    <source>
        <dbReference type="ARBA" id="ARBA00004567"/>
    </source>
</evidence>
<sequence>MSTPPPPETVVKNRLLGFLIWQSIPSTLAFLFTKTLLSISTPYFSPPSFLSLLSFSAFHLSLLLFSASLSAISSPAPFSPLSLLPRRRLLTFLRFAAFVACSALSGFLAVVAACGYGGAQGVGRFAFRGFLMGFVFGLFYVCMQRWVLEFPIIQRPPYFSFKMGVPLAVKRALKLSSAAFFVSGLLLLFLPEQLRSRGTVGQFITEQIILFIGSFSTFFCWELNHHLHQVLHTKRFAFAPPKGSAAAETNPSEPLLAALEESPPYSLPQCLAYLDLCMVCENNVDTWRRAAFFEETGETYKRVVTVCLRPLENVAAKLAEGLEGFSSEKDYQLSRQLLSPTDLQMESKYYESLNNFQLLAWCARAVSSLTARSHEEDRFGIAQLTGSNASVVSTLLSCLLAVETFMGKKTNLPPQHQLMGPAGIKWATPNTGRRDVTIKRRGGPQHAKAYAMADVLRTSVYGIVSAFHNEMLSSAKAGLLEKDWIVKSKPIFGTHELLVQKLRLFLDFRAC</sequence>
<evidence type="ECO:0000256" key="4">
    <source>
        <dbReference type="ARBA" id="ARBA00022448"/>
    </source>
</evidence>
<feature type="transmembrane region" description="Helical" evidence="13">
    <location>
        <begin position="125"/>
        <end position="148"/>
    </location>
</feature>
<keyword evidence="10" id="KW-0906">Nuclear pore complex</keyword>
<dbReference type="GO" id="GO:0031965">
    <property type="term" value="C:nuclear membrane"/>
    <property type="evidence" value="ECO:0007669"/>
    <property type="project" value="UniProtKB-SubCell"/>
</dbReference>
<proteinExistence type="inferred from homology"/>
<evidence type="ECO:0008006" key="16">
    <source>
        <dbReference type="Google" id="ProtNLM"/>
    </source>
</evidence>
<evidence type="ECO:0000256" key="7">
    <source>
        <dbReference type="ARBA" id="ARBA00022927"/>
    </source>
</evidence>
<keyword evidence="8 13" id="KW-1133">Transmembrane helix</keyword>
<feature type="transmembrane region" description="Helical" evidence="13">
    <location>
        <begin position="15"/>
        <end position="37"/>
    </location>
</feature>
<evidence type="ECO:0000256" key="5">
    <source>
        <dbReference type="ARBA" id="ARBA00022692"/>
    </source>
</evidence>
<name>A0A9Q0GC93_9ROSI</name>
<evidence type="ECO:0000256" key="3">
    <source>
        <dbReference type="ARBA" id="ARBA00005760"/>
    </source>
</evidence>
<evidence type="ECO:0000256" key="9">
    <source>
        <dbReference type="ARBA" id="ARBA00023010"/>
    </source>
</evidence>
<dbReference type="PANTHER" id="PTHR13269:SF6">
    <property type="entry name" value="NUCLEOPORIN NDC1"/>
    <property type="match status" value="1"/>
</dbReference>
<keyword evidence="7" id="KW-0653">Protein transport</keyword>
<keyword evidence="6" id="KW-0509">mRNA transport</keyword>
<dbReference type="Proteomes" id="UP001141552">
    <property type="component" value="Unassembled WGS sequence"/>
</dbReference>
<evidence type="ECO:0000256" key="10">
    <source>
        <dbReference type="ARBA" id="ARBA00023132"/>
    </source>
</evidence>
<feature type="transmembrane region" description="Helical" evidence="13">
    <location>
        <begin position="49"/>
        <end position="72"/>
    </location>
</feature>
<evidence type="ECO:0000256" key="12">
    <source>
        <dbReference type="ARBA" id="ARBA00023242"/>
    </source>
</evidence>
<comment type="subcellular location">
    <subcellularLocation>
        <location evidence="1">Nucleus membrane</location>
        <topology evidence="1">Multi-pass membrane protein</topology>
    </subcellularLocation>
    <subcellularLocation>
        <location evidence="2">Nucleus</location>
        <location evidence="2">Nuclear pore complex</location>
    </subcellularLocation>
</comment>
<feature type="transmembrane region" description="Helical" evidence="13">
    <location>
        <begin position="168"/>
        <end position="190"/>
    </location>
</feature>
<evidence type="ECO:0000313" key="14">
    <source>
        <dbReference type="EMBL" id="KAJ4847578.1"/>
    </source>
</evidence>
<keyword evidence="5 13" id="KW-0812">Transmembrane</keyword>
<reference evidence="14" key="1">
    <citation type="submission" date="2022-02" db="EMBL/GenBank/DDBJ databases">
        <authorList>
            <person name="Henning P.M."/>
            <person name="McCubbin A.G."/>
            <person name="Shore J.S."/>
        </authorList>
    </citation>
    <scope>NUCLEOTIDE SEQUENCE</scope>
    <source>
        <strain evidence="14">F60SS</strain>
        <tissue evidence="14">Leaves</tissue>
    </source>
</reference>
<dbReference type="GO" id="GO:0006999">
    <property type="term" value="P:nuclear pore organization"/>
    <property type="evidence" value="ECO:0007669"/>
    <property type="project" value="TreeGrafter"/>
</dbReference>
<keyword evidence="4" id="KW-0813">Transport</keyword>
<evidence type="ECO:0000256" key="6">
    <source>
        <dbReference type="ARBA" id="ARBA00022816"/>
    </source>
</evidence>
<organism evidence="14 15">
    <name type="scientific">Turnera subulata</name>
    <dbReference type="NCBI Taxonomy" id="218843"/>
    <lineage>
        <taxon>Eukaryota</taxon>
        <taxon>Viridiplantae</taxon>
        <taxon>Streptophyta</taxon>
        <taxon>Embryophyta</taxon>
        <taxon>Tracheophyta</taxon>
        <taxon>Spermatophyta</taxon>
        <taxon>Magnoliopsida</taxon>
        <taxon>eudicotyledons</taxon>
        <taxon>Gunneridae</taxon>
        <taxon>Pentapetalae</taxon>
        <taxon>rosids</taxon>
        <taxon>fabids</taxon>
        <taxon>Malpighiales</taxon>
        <taxon>Passifloraceae</taxon>
        <taxon>Turnera</taxon>
    </lineage>
</organism>
<protein>
    <recommendedName>
        <fullName evidence="16">Nucleoporin protein Ndc1-Nup</fullName>
    </recommendedName>
</protein>
<dbReference type="OrthoDB" id="67850at2759"/>
<evidence type="ECO:0000256" key="13">
    <source>
        <dbReference type="SAM" id="Phobius"/>
    </source>
</evidence>
<keyword evidence="15" id="KW-1185">Reference proteome</keyword>
<dbReference type="Pfam" id="PF09531">
    <property type="entry name" value="Ndc1_Nup"/>
    <property type="match status" value="2"/>
</dbReference>
<keyword evidence="12" id="KW-0539">Nucleus</keyword>
<dbReference type="GO" id="GO:0070762">
    <property type="term" value="C:nuclear pore transmembrane ring"/>
    <property type="evidence" value="ECO:0007669"/>
    <property type="project" value="TreeGrafter"/>
</dbReference>
<reference evidence="14" key="2">
    <citation type="journal article" date="2023" name="Plants (Basel)">
        <title>Annotation of the Turnera subulata (Passifloraceae) Draft Genome Reveals the S-Locus Evolved after the Divergence of Turneroideae from Passifloroideae in a Stepwise Manner.</title>
        <authorList>
            <person name="Henning P.M."/>
            <person name="Roalson E.H."/>
            <person name="Mir W."/>
            <person name="McCubbin A.G."/>
            <person name="Shore J.S."/>
        </authorList>
    </citation>
    <scope>NUCLEOTIDE SEQUENCE</scope>
    <source>
        <strain evidence="14">F60SS</strain>
    </source>
</reference>
<keyword evidence="9" id="KW-0811">Translocation</keyword>
<gene>
    <name evidence="14" type="ORF">Tsubulata_045827</name>
</gene>
<dbReference type="GO" id="GO:0015031">
    <property type="term" value="P:protein transport"/>
    <property type="evidence" value="ECO:0007669"/>
    <property type="project" value="UniProtKB-KW"/>
</dbReference>
<dbReference type="EMBL" id="JAKUCV010001121">
    <property type="protein sequence ID" value="KAJ4847578.1"/>
    <property type="molecule type" value="Genomic_DNA"/>
</dbReference>
<evidence type="ECO:0000256" key="11">
    <source>
        <dbReference type="ARBA" id="ARBA00023136"/>
    </source>
</evidence>
<dbReference type="PANTHER" id="PTHR13269">
    <property type="entry name" value="NUCLEOPORIN NDC1"/>
    <property type="match status" value="1"/>
</dbReference>
<dbReference type="GO" id="GO:0030674">
    <property type="term" value="F:protein-macromolecule adaptor activity"/>
    <property type="evidence" value="ECO:0007669"/>
    <property type="project" value="TreeGrafter"/>
</dbReference>
<evidence type="ECO:0000313" key="15">
    <source>
        <dbReference type="Proteomes" id="UP001141552"/>
    </source>
</evidence>
<feature type="transmembrane region" description="Helical" evidence="13">
    <location>
        <begin position="92"/>
        <end position="113"/>
    </location>
</feature>
<dbReference type="GO" id="GO:0051028">
    <property type="term" value="P:mRNA transport"/>
    <property type="evidence" value="ECO:0007669"/>
    <property type="project" value="UniProtKB-KW"/>
</dbReference>
<accession>A0A9Q0GC93</accession>
<evidence type="ECO:0000256" key="1">
    <source>
        <dbReference type="ARBA" id="ARBA00004232"/>
    </source>
</evidence>
<dbReference type="AlphaFoldDB" id="A0A9Q0GC93"/>
<comment type="similarity">
    <text evidence="3">Belongs to the NDC1 family.</text>
</comment>